<dbReference type="EMBL" id="KK120897">
    <property type="protein sequence ID" value="KFM79293.1"/>
    <property type="molecule type" value="Genomic_DNA"/>
</dbReference>
<sequence length="237" mass="26519">MEKILHQHFAVDFKWTNLTEVFRKSGNPGYQVGFPILAGTNSTTIDSEQQFYITIHPDGLSVLDKNSAGNCESERRSIKFGMNLKLGCHFKIPSSQCKIVQEAILAVLLGPSKKQIFVGMFGNANSSSNDDWIEVYHEELDVATDDDKCYLITDLQIDVLYAAVGTIANPQYKILGVGYHYIRPEIVDLSCSTQCPDLTLSTSVSFFDITQPAVPIYPKLPTIKANLPDDFFYPFVY</sequence>
<dbReference type="PANTHER" id="PTHR14611:SF2">
    <property type="entry name" value="TECTONIC"/>
    <property type="match status" value="1"/>
</dbReference>
<reference evidence="2 3" key="1">
    <citation type="submission" date="2013-11" db="EMBL/GenBank/DDBJ databases">
        <title>Genome sequencing of Stegodyphus mimosarum.</title>
        <authorList>
            <person name="Bechsgaard J."/>
        </authorList>
    </citation>
    <scope>NUCLEOTIDE SEQUENCE [LARGE SCALE GENOMIC DNA]</scope>
</reference>
<dbReference type="OrthoDB" id="184109at2759"/>
<accession>A0A087UPK4</accession>
<gene>
    <name evidence="2" type="ORF">X975_04060</name>
</gene>
<protein>
    <submittedName>
        <fullName evidence="2">Tectonic-3</fullName>
    </submittedName>
</protein>
<evidence type="ECO:0000313" key="2">
    <source>
        <dbReference type="EMBL" id="KFM79293.1"/>
    </source>
</evidence>
<dbReference type="PANTHER" id="PTHR14611">
    <property type="entry name" value="TECTONIC FAMILY MEMBER"/>
    <property type="match status" value="1"/>
</dbReference>
<dbReference type="OMA" id="EDWIEAY"/>
<keyword evidence="3" id="KW-1185">Reference proteome</keyword>
<proteinExistence type="predicted"/>
<evidence type="ECO:0000259" key="1">
    <source>
        <dbReference type="Pfam" id="PF07773"/>
    </source>
</evidence>
<evidence type="ECO:0000313" key="3">
    <source>
        <dbReference type="Proteomes" id="UP000054359"/>
    </source>
</evidence>
<organism evidence="2 3">
    <name type="scientific">Stegodyphus mimosarum</name>
    <name type="common">African social velvet spider</name>
    <dbReference type="NCBI Taxonomy" id="407821"/>
    <lineage>
        <taxon>Eukaryota</taxon>
        <taxon>Metazoa</taxon>
        <taxon>Ecdysozoa</taxon>
        <taxon>Arthropoda</taxon>
        <taxon>Chelicerata</taxon>
        <taxon>Arachnida</taxon>
        <taxon>Araneae</taxon>
        <taxon>Araneomorphae</taxon>
        <taxon>Entelegynae</taxon>
        <taxon>Eresoidea</taxon>
        <taxon>Eresidae</taxon>
        <taxon>Stegodyphus</taxon>
    </lineage>
</organism>
<dbReference type="AlphaFoldDB" id="A0A087UPK4"/>
<dbReference type="InterPro" id="IPR040354">
    <property type="entry name" value="TCTN1-3"/>
</dbReference>
<feature type="non-terminal residue" evidence="2">
    <location>
        <position position="237"/>
    </location>
</feature>
<feature type="domain" description="Tectonic-1-3" evidence="1">
    <location>
        <begin position="26"/>
        <end position="209"/>
    </location>
</feature>
<dbReference type="GO" id="GO:0060271">
    <property type="term" value="P:cilium assembly"/>
    <property type="evidence" value="ECO:0007669"/>
    <property type="project" value="TreeGrafter"/>
</dbReference>
<dbReference type="InterPro" id="IPR011677">
    <property type="entry name" value="TCTN1-3_dom"/>
</dbReference>
<name>A0A087UPK4_STEMI</name>
<dbReference type="Proteomes" id="UP000054359">
    <property type="component" value="Unassembled WGS sequence"/>
</dbReference>
<dbReference type="Pfam" id="PF07773">
    <property type="entry name" value="TCTN_DUF1619"/>
    <property type="match status" value="1"/>
</dbReference>
<dbReference type="STRING" id="407821.A0A087UPK4"/>